<sequence>MNYVGIDGCRGGWCQVWLHSDGSHGSGILKTIEEWTELPESADAVVFIDMPIGLKENGPHERQCDKAARKLLKKRGSSIFPAPCRQSLAEKDYLAASDLNQAVTGRRLSKQTYHLMPKIRELDGFIRGVGRGLDIREFHPELGFLALNRFVPLTHSKKNRAGREERLEILSRYASCSPAILSEAAKRFPRNQAGVDDILDALCGAVSALFKDHLVSLPAVPETDSCGLPMQIVYADPDNAGPVR</sequence>
<keyword evidence="2" id="KW-1185">Reference proteome</keyword>
<gene>
    <name evidence="1" type="ORF">Dpo_3c04000</name>
</gene>
<dbReference type="Pfam" id="PF04250">
    <property type="entry name" value="DUF429"/>
    <property type="match status" value="1"/>
</dbReference>
<organism evidence="1 2">
    <name type="scientific">Desulfotignum phosphitoxidans DSM 13687</name>
    <dbReference type="NCBI Taxonomy" id="1286635"/>
    <lineage>
        <taxon>Bacteria</taxon>
        <taxon>Pseudomonadati</taxon>
        <taxon>Thermodesulfobacteriota</taxon>
        <taxon>Desulfobacteria</taxon>
        <taxon>Desulfobacterales</taxon>
        <taxon>Desulfobacteraceae</taxon>
        <taxon>Desulfotignum</taxon>
    </lineage>
</organism>
<dbReference type="EMBL" id="APJX01000003">
    <property type="protein sequence ID" value="EMS80255.1"/>
    <property type="molecule type" value="Genomic_DNA"/>
</dbReference>
<evidence type="ECO:0000313" key="1">
    <source>
        <dbReference type="EMBL" id="EMS80255.1"/>
    </source>
</evidence>
<dbReference type="PATRIC" id="fig|1286635.3.peg.1969"/>
<dbReference type="RefSeq" id="WP_006965606.1">
    <property type="nucleotide sequence ID" value="NZ_APJX01000003.1"/>
</dbReference>
<protein>
    <recommendedName>
        <fullName evidence="3">DUF429 domain-containing protein</fullName>
    </recommendedName>
</protein>
<dbReference type="OrthoDB" id="9811476at2"/>
<evidence type="ECO:0008006" key="3">
    <source>
        <dbReference type="Google" id="ProtNLM"/>
    </source>
</evidence>
<dbReference type="AlphaFoldDB" id="S0G023"/>
<dbReference type="InterPro" id="IPR007362">
    <property type="entry name" value="DUF429"/>
</dbReference>
<dbReference type="Proteomes" id="UP000014216">
    <property type="component" value="Unassembled WGS sequence"/>
</dbReference>
<evidence type="ECO:0000313" key="2">
    <source>
        <dbReference type="Proteomes" id="UP000014216"/>
    </source>
</evidence>
<reference evidence="1 2" key="1">
    <citation type="journal article" date="2013" name="Genome Announc.">
        <title>Draft Genome Sequence of Desulfotignum phosphitoxidans DSM 13687 Strain FiPS-3.</title>
        <authorList>
            <person name="Poehlein A."/>
            <person name="Daniel R."/>
            <person name="Simeonova D.D."/>
        </authorList>
    </citation>
    <scope>NUCLEOTIDE SEQUENCE [LARGE SCALE GENOMIC DNA]</scope>
    <source>
        <strain evidence="1 2">DSM 13687</strain>
    </source>
</reference>
<accession>S0G023</accession>
<proteinExistence type="predicted"/>
<comment type="caution">
    <text evidence="1">The sequence shown here is derived from an EMBL/GenBank/DDBJ whole genome shotgun (WGS) entry which is preliminary data.</text>
</comment>
<name>S0G023_9BACT</name>